<dbReference type="GO" id="GO:0000978">
    <property type="term" value="F:RNA polymerase II cis-regulatory region sequence-specific DNA binding"/>
    <property type="evidence" value="ECO:0007669"/>
    <property type="project" value="TreeGrafter"/>
</dbReference>
<protein>
    <recommendedName>
        <fullName evidence="6">C2H2-type domain-containing protein</fullName>
    </recommendedName>
</protein>
<keyword evidence="1" id="KW-0479">Metal-binding</keyword>
<evidence type="ECO:0000256" key="3">
    <source>
        <dbReference type="ARBA" id="ARBA00022771"/>
    </source>
</evidence>
<keyword evidence="3 5" id="KW-0863">Zinc-finger</keyword>
<dbReference type="EMBL" id="CAJPEV010001391">
    <property type="protein sequence ID" value="CAG0892395.1"/>
    <property type="molecule type" value="Genomic_DNA"/>
</dbReference>
<dbReference type="AlphaFoldDB" id="A0A7R8XCV7"/>
<dbReference type="PANTHER" id="PTHR23235:SF120">
    <property type="entry name" value="KRUPPEL-LIKE FACTOR 15"/>
    <property type="match status" value="1"/>
</dbReference>
<evidence type="ECO:0000256" key="2">
    <source>
        <dbReference type="ARBA" id="ARBA00022737"/>
    </source>
</evidence>
<dbReference type="SMART" id="SM00355">
    <property type="entry name" value="ZnF_C2H2"/>
    <property type="match status" value="2"/>
</dbReference>
<proteinExistence type="predicted"/>
<sequence>MFKVEDYIWGARTPGGIQMYICALCPYTTYLKAHARIHRRVHTQEKPYQCKTCHKSFSQSSHLYRHMRMSHQIQP</sequence>
<evidence type="ECO:0000313" key="7">
    <source>
        <dbReference type="EMBL" id="CAD7247247.1"/>
    </source>
</evidence>
<gene>
    <name evidence="7" type="ORF">DSTB1V02_LOCUS7081</name>
</gene>
<organism evidence="7">
    <name type="scientific">Darwinula stevensoni</name>
    <dbReference type="NCBI Taxonomy" id="69355"/>
    <lineage>
        <taxon>Eukaryota</taxon>
        <taxon>Metazoa</taxon>
        <taxon>Ecdysozoa</taxon>
        <taxon>Arthropoda</taxon>
        <taxon>Crustacea</taxon>
        <taxon>Oligostraca</taxon>
        <taxon>Ostracoda</taxon>
        <taxon>Podocopa</taxon>
        <taxon>Podocopida</taxon>
        <taxon>Darwinulocopina</taxon>
        <taxon>Darwinuloidea</taxon>
        <taxon>Darwinulidae</taxon>
        <taxon>Darwinula</taxon>
    </lineage>
</organism>
<dbReference type="GO" id="GO:0000981">
    <property type="term" value="F:DNA-binding transcription factor activity, RNA polymerase II-specific"/>
    <property type="evidence" value="ECO:0007669"/>
    <property type="project" value="TreeGrafter"/>
</dbReference>
<feature type="domain" description="C2H2-type" evidence="6">
    <location>
        <begin position="20"/>
        <end position="47"/>
    </location>
</feature>
<dbReference type="SUPFAM" id="SSF57667">
    <property type="entry name" value="beta-beta-alpha zinc fingers"/>
    <property type="match status" value="1"/>
</dbReference>
<keyword evidence="2" id="KW-0677">Repeat</keyword>
<reference evidence="7" key="1">
    <citation type="submission" date="2020-11" db="EMBL/GenBank/DDBJ databases">
        <authorList>
            <person name="Tran Van P."/>
        </authorList>
    </citation>
    <scope>NUCLEOTIDE SEQUENCE</scope>
</reference>
<dbReference type="InterPro" id="IPR036236">
    <property type="entry name" value="Znf_C2H2_sf"/>
</dbReference>
<evidence type="ECO:0000259" key="6">
    <source>
        <dbReference type="PROSITE" id="PS50157"/>
    </source>
</evidence>
<dbReference type="OrthoDB" id="9411774at2759"/>
<dbReference type="FunFam" id="3.30.160.60:FF:000538">
    <property type="entry name" value="zinc finger protein 853"/>
    <property type="match status" value="1"/>
</dbReference>
<dbReference type="PROSITE" id="PS50157">
    <property type="entry name" value="ZINC_FINGER_C2H2_2"/>
    <property type="match status" value="2"/>
</dbReference>
<dbReference type="Proteomes" id="UP000677054">
    <property type="component" value="Unassembled WGS sequence"/>
</dbReference>
<dbReference type="Gene3D" id="3.30.160.60">
    <property type="entry name" value="Classic Zinc Finger"/>
    <property type="match status" value="2"/>
</dbReference>
<dbReference type="InterPro" id="IPR013087">
    <property type="entry name" value="Znf_C2H2_type"/>
</dbReference>
<accession>A0A7R8XCV7</accession>
<evidence type="ECO:0000313" key="8">
    <source>
        <dbReference type="Proteomes" id="UP000677054"/>
    </source>
</evidence>
<dbReference type="GO" id="GO:0008270">
    <property type="term" value="F:zinc ion binding"/>
    <property type="evidence" value="ECO:0007669"/>
    <property type="project" value="UniProtKB-KW"/>
</dbReference>
<evidence type="ECO:0000256" key="5">
    <source>
        <dbReference type="PROSITE-ProRule" id="PRU00042"/>
    </source>
</evidence>
<dbReference type="EMBL" id="LR900908">
    <property type="protein sequence ID" value="CAD7247247.1"/>
    <property type="molecule type" value="Genomic_DNA"/>
</dbReference>
<keyword evidence="4" id="KW-0862">Zinc</keyword>
<dbReference type="PANTHER" id="PTHR23235">
    <property type="entry name" value="KRUEPPEL-LIKE TRANSCRIPTION FACTOR"/>
    <property type="match status" value="1"/>
</dbReference>
<evidence type="ECO:0000256" key="4">
    <source>
        <dbReference type="ARBA" id="ARBA00022833"/>
    </source>
</evidence>
<dbReference type="PROSITE" id="PS00028">
    <property type="entry name" value="ZINC_FINGER_C2H2_1"/>
    <property type="match status" value="1"/>
</dbReference>
<keyword evidence="8" id="KW-1185">Reference proteome</keyword>
<feature type="domain" description="C2H2-type" evidence="6">
    <location>
        <begin position="48"/>
        <end position="75"/>
    </location>
</feature>
<evidence type="ECO:0000256" key="1">
    <source>
        <dbReference type="ARBA" id="ARBA00022723"/>
    </source>
</evidence>
<dbReference type="Pfam" id="PF00096">
    <property type="entry name" value="zf-C2H2"/>
    <property type="match status" value="1"/>
</dbReference>
<name>A0A7R8XCV7_9CRUS</name>